<name>A0ABP5REF7_9ACTN</name>
<keyword evidence="1" id="KW-0472">Membrane</keyword>
<dbReference type="RefSeq" id="WP_234849909.1">
    <property type="nucleotide sequence ID" value="NZ_BAAART010000205.1"/>
</dbReference>
<protein>
    <submittedName>
        <fullName evidence="2">Uncharacterized protein</fullName>
    </submittedName>
</protein>
<gene>
    <name evidence="2" type="ORF">GCM10010104_65950</name>
</gene>
<keyword evidence="1" id="KW-0812">Transmembrane</keyword>
<evidence type="ECO:0000313" key="3">
    <source>
        <dbReference type="Proteomes" id="UP001501474"/>
    </source>
</evidence>
<evidence type="ECO:0000313" key="2">
    <source>
        <dbReference type="EMBL" id="GAA2259410.1"/>
    </source>
</evidence>
<dbReference type="EMBL" id="BAAART010000205">
    <property type="protein sequence ID" value="GAA2259410.1"/>
    <property type="molecule type" value="Genomic_DNA"/>
</dbReference>
<feature type="transmembrane region" description="Helical" evidence="1">
    <location>
        <begin position="56"/>
        <end position="79"/>
    </location>
</feature>
<evidence type="ECO:0000256" key="1">
    <source>
        <dbReference type="SAM" id="Phobius"/>
    </source>
</evidence>
<comment type="caution">
    <text evidence="2">The sequence shown here is derived from an EMBL/GenBank/DDBJ whole genome shotgun (WGS) entry which is preliminary data.</text>
</comment>
<organism evidence="2 3">
    <name type="scientific">Streptomyces indiaensis</name>
    <dbReference type="NCBI Taxonomy" id="284033"/>
    <lineage>
        <taxon>Bacteria</taxon>
        <taxon>Bacillati</taxon>
        <taxon>Actinomycetota</taxon>
        <taxon>Actinomycetes</taxon>
        <taxon>Kitasatosporales</taxon>
        <taxon>Streptomycetaceae</taxon>
        <taxon>Streptomyces</taxon>
    </lineage>
</organism>
<dbReference type="Proteomes" id="UP001501474">
    <property type="component" value="Unassembled WGS sequence"/>
</dbReference>
<proteinExistence type="predicted"/>
<keyword evidence="1" id="KW-1133">Transmembrane helix</keyword>
<feature type="transmembrane region" description="Helical" evidence="1">
    <location>
        <begin position="122"/>
        <end position="143"/>
    </location>
</feature>
<sequence>MTGPTADDLDKDQLDQLHAATVKASEACLELKKLCALILVPVGTIIASFGDKKPGAALFVAGLLVIIGFWVADSFSYYYQRKLRGAMIPIWQRRANRCSPYPHVPTSGAVTPWRSAFNASMAYYLILALLFVLAAWAYVVGWLDG</sequence>
<accession>A0ABP5REF7</accession>
<keyword evidence="3" id="KW-1185">Reference proteome</keyword>
<reference evidence="3" key="1">
    <citation type="journal article" date="2019" name="Int. J. Syst. Evol. Microbiol.">
        <title>The Global Catalogue of Microorganisms (GCM) 10K type strain sequencing project: providing services to taxonomists for standard genome sequencing and annotation.</title>
        <authorList>
            <consortium name="The Broad Institute Genomics Platform"/>
            <consortium name="The Broad Institute Genome Sequencing Center for Infectious Disease"/>
            <person name="Wu L."/>
            <person name="Ma J."/>
        </authorList>
    </citation>
    <scope>NUCLEOTIDE SEQUENCE [LARGE SCALE GENOMIC DNA]</scope>
    <source>
        <strain evidence="3">JCM 3053</strain>
    </source>
</reference>